<dbReference type="InterPro" id="IPR014729">
    <property type="entry name" value="Rossmann-like_a/b/a_fold"/>
</dbReference>
<sequence length="608" mass="69665">MTIFTLTQADRRSSENEIQCSNMSVLPIGTHYSLLFDPFVTSRSGSANWEFIWYGEHNTQPDFKRVESLLEAESLTALWGMRGVLIAVKRNHNLIYIFNDCFGAFPIFFNNSEDSKNALISDSLQPFTGSVPDWVSFYQFLCFGYTIGGYSLYKDVQRLKANHGLKIEVNDSYFSARSFPLKNFWVGRNYVSTRSVNDLIDIVRTEANMFEEPQLMMSGGWDSRLLLAALEKRRPELYTHGDLHSREIAIVRDIAQLCGLPLVERAFDPSGFDSNLFRQYLARNESAMFTHWDAAGHYAQNKNLVMTAGTFGEMLGGHYGTINVLPGKKKYLSLLLHMMGVGGKFDHMLMQRDSQVILNYLKVSSYHVFWFLNEELREALKSKNLIEESNQRLEELFTAYQSQGMDDIQLMFERYYTEHRGGQYINRQLTNAARGLNYRNIFTNKDLVETVASIPFSMRAHNKLNKAIIQRLKPELLKFPMAATLTSAKRPLLMQELSRAARKVVEGNSRAYKFYSAHSRYGDCRFGWNNFRDIVQPEWIDELMPLLSPHLWDTNKLKQAIVNGSGDGSYPLFDMISKAITLGFFNPAGSDSNTQNLAHNFCEPTGIY</sequence>
<evidence type="ECO:0000256" key="3">
    <source>
        <dbReference type="ARBA" id="ARBA00048741"/>
    </source>
</evidence>
<dbReference type="EC" id="6.3.5.4" evidence="2"/>
<comment type="catalytic activity">
    <reaction evidence="3">
        <text>L-aspartate + L-glutamine + ATP + H2O = L-asparagine + L-glutamate + AMP + diphosphate + H(+)</text>
        <dbReference type="Rhea" id="RHEA:12228"/>
        <dbReference type="ChEBI" id="CHEBI:15377"/>
        <dbReference type="ChEBI" id="CHEBI:15378"/>
        <dbReference type="ChEBI" id="CHEBI:29985"/>
        <dbReference type="ChEBI" id="CHEBI:29991"/>
        <dbReference type="ChEBI" id="CHEBI:30616"/>
        <dbReference type="ChEBI" id="CHEBI:33019"/>
        <dbReference type="ChEBI" id="CHEBI:58048"/>
        <dbReference type="ChEBI" id="CHEBI:58359"/>
        <dbReference type="ChEBI" id="CHEBI:456215"/>
        <dbReference type="EC" id="6.3.5.4"/>
    </reaction>
</comment>
<dbReference type="SUPFAM" id="SSF52402">
    <property type="entry name" value="Adenine nucleotide alpha hydrolases-like"/>
    <property type="match status" value="1"/>
</dbReference>
<evidence type="ECO:0000313" key="6">
    <source>
        <dbReference type="Proteomes" id="UP000709336"/>
    </source>
</evidence>
<feature type="domain" description="Asparagine synthetase" evidence="4">
    <location>
        <begin position="382"/>
        <end position="471"/>
    </location>
</feature>
<comment type="caution">
    <text evidence="5">The sequence shown here is derived from an EMBL/GenBank/DDBJ whole genome shotgun (WGS) entry which is preliminary data.</text>
</comment>
<organism evidence="5 6">
    <name type="scientific">Alteromonas ponticola</name>
    <dbReference type="NCBI Taxonomy" id="2720613"/>
    <lineage>
        <taxon>Bacteria</taxon>
        <taxon>Pseudomonadati</taxon>
        <taxon>Pseudomonadota</taxon>
        <taxon>Gammaproteobacteria</taxon>
        <taxon>Alteromonadales</taxon>
        <taxon>Alteromonadaceae</taxon>
        <taxon>Alteromonas/Salinimonas group</taxon>
        <taxon>Alteromonas</taxon>
    </lineage>
</organism>
<dbReference type="EMBL" id="JAATNW010000010">
    <property type="protein sequence ID" value="NMH61502.1"/>
    <property type="molecule type" value="Genomic_DNA"/>
</dbReference>
<dbReference type="RefSeq" id="WP_169212064.1">
    <property type="nucleotide sequence ID" value="NZ_JAATNW010000010.1"/>
</dbReference>
<dbReference type="Proteomes" id="UP000709336">
    <property type="component" value="Unassembled WGS sequence"/>
</dbReference>
<gene>
    <name evidence="5" type="ORF">HCJ96_15840</name>
</gene>
<evidence type="ECO:0000313" key="5">
    <source>
        <dbReference type="EMBL" id="NMH61502.1"/>
    </source>
</evidence>
<dbReference type="Pfam" id="PF00733">
    <property type="entry name" value="Asn_synthase"/>
    <property type="match status" value="1"/>
</dbReference>
<evidence type="ECO:0000256" key="1">
    <source>
        <dbReference type="ARBA" id="ARBA00005187"/>
    </source>
</evidence>
<comment type="pathway">
    <text evidence="1">Amino-acid biosynthesis; L-asparagine biosynthesis; L-asparagine from L-aspartate (L-Gln route): step 1/1.</text>
</comment>
<evidence type="ECO:0000256" key="2">
    <source>
        <dbReference type="ARBA" id="ARBA00012737"/>
    </source>
</evidence>
<evidence type="ECO:0000259" key="4">
    <source>
        <dbReference type="Pfam" id="PF00733"/>
    </source>
</evidence>
<dbReference type="PANTHER" id="PTHR43284:SF1">
    <property type="entry name" value="ASPARAGINE SYNTHETASE"/>
    <property type="match status" value="1"/>
</dbReference>
<dbReference type="PANTHER" id="PTHR43284">
    <property type="entry name" value="ASPARAGINE SYNTHETASE (GLUTAMINE-HYDROLYZING)"/>
    <property type="match status" value="1"/>
</dbReference>
<accession>A0ABX1R4Z2</accession>
<dbReference type="Gene3D" id="3.40.50.620">
    <property type="entry name" value="HUPs"/>
    <property type="match status" value="1"/>
</dbReference>
<reference evidence="5 6" key="1">
    <citation type="submission" date="2020-03" db="EMBL/GenBank/DDBJ databases">
        <title>Alteromonas ponticola sp. nov., isolated from seawater.</title>
        <authorList>
            <person name="Yoon J.-H."/>
            <person name="Kim Y.-O."/>
        </authorList>
    </citation>
    <scope>NUCLEOTIDE SEQUENCE [LARGE SCALE GENOMIC DNA]</scope>
    <source>
        <strain evidence="5 6">MYP5</strain>
    </source>
</reference>
<keyword evidence="6" id="KW-1185">Reference proteome</keyword>
<dbReference type="InterPro" id="IPR001962">
    <property type="entry name" value="Asn_synthase"/>
</dbReference>
<dbReference type="InterPro" id="IPR051786">
    <property type="entry name" value="ASN_synthetase/amidase"/>
</dbReference>
<proteinExistence type="predicted"/>
<protein>
    <recommendedName>
        <fullName evidence="2">asparagine synthase (glutamine-hydrolyzing)</fullName>
        <ecNumber evidence="2">6.3.5.4</ecNumber>
    </recommendedName>
</protein>
<name>A0ABX1R4Z2_9ALTE</name>